<name>A0A4U7JJV5_9FIRM</name>
<dbReference type="PANTHER" id="PTHR43581">
    <property type="entry name" value="ATP/GTP PHOSPHATASE"/>
    <property type="match status" value="1"/>
</dbReference>
<dbReference type="CDD" id="cd00267">
    <property type="entry name" value="ABC_ATPase"/>
    <property type="match status" value="1"/>
</dbReference>
<dbReference type="AlphaFoldDB" id="A0A4U7JJV5"/>
<dbReference type="Gene3D" id="3.40.50.300">
    <property type="entry name" value="P-loop containing nucleotide triphosphate hydrolases"/>
    <property type="match status" value="1"/>
</dbReference>
<dbReference type="InterPro" id="IPR051396">
    <property type="entry name" value="Bact_Antivir_Def_Nuclease"/>
</dbReference>
<dbReference type="GO" id="GO:0005524">
    <property type="term" value="F:ATP binding"/>
    <property type="evidence" value="ECO:0007669"/>
    <property type="project" value="UniProtKB-KW"/>
</dbReference>
<dbReference type="InterPro" id="IPR027417">
    <property type="entry name" value="P-loop_NTPase"/>
</dbReference>
<accession>A0A4U7JJV5</accession>
<dbReference type="Proteomes" id="UP000306409">
    <property type="component" value="Chromosome"/>
</dbReference>
<dbReference type="EMBL" id="CP061336">
    <property type="protein sequence ID" value="QNU65521.1"/>
    <property type="molecule type" value="Genomic_DNA"/>
</dbReference>
<dbReference type="RefSeq" id="WP_137695835.1">
    <property type="nucleotide sequence ID" value="NZ_CP061336.1"/>
</dbReference>
<dbReference type="Pfam" id="PF13175">
    <property type="entry name" value="AAA_15"/>
    <property type="match status" value="1"/>
</dbReference>
<protein>
    <submittedName>
        <fullName evidence="2">ATP-binding protein</fullName>
    </submittedName>
</protein>
<dbReference type="KEGG" id="rher:EHE19_011340"/>
<evidence type="ECO:0000259" key="1">
    <source>
        <dbReference type="Pfam" id="PF13175"/>
    </source>
</evidence>
<feature type="domain" description="Endonuclease GajA/Old nuclease/RecF-like AAA" evidence="1">
    <location>
        <begin position="2"/>
        <end position="375"/>
    </location>
</feature>
<dbReference type="InterPro" id="IPR041685">
    <property type="entry name" value="AAA_GajA/Old/RecF-like"/>
</dbReference>
<keyword evidence="3" id="KW-1185">Reference proteome</keyword>
<evidence type="ECO:0000313" key="3">
    <source>
        <dbReference type="Proteomes" id="UP000306409"/>
    </source>
</evidence>
<keyword evidence="2" id="KW-0067">ATP-binding</keyword>
<evidence type="ECO:0000313" key="2">
    <source>
        <dbReference type="EMBL" id="QNU65521.1"/>
    </source>
</evidence>
<proteinExistence type="predicted"/>
<keyword evidence="2" id="KW-0547">Nucleotide-binding</keyword>
<reference evidence="2 3" key="1">
    <citation type="submission" date="2020-09" db="EMBL/GenBank/DDBJ databases">
        <title>Characterization and genome sequencing of Ruminiclostridium sp. nov. MA18.</title>
        <authorList>
            <person name="Rettenmaier R."/>
            <person name="Kowollik M.-L."/>
            <person name="Liebl W."/>
            <person name="Zverlov V."/>
        </authorList>
    </citation>
    <scope>NUCLEOTIDE SEQUENCE [LARGE SCALE GENOMIC DNA]</scope>
    <source>
        <strain evidence="2 3">MA18</strain>
    </source>
</reference>
<gene>
    <name evidence="2" type="ORF">EHE19_011340</name>
</gene>
<dbReference type="SUPFAM" id="SSF52540">
    <property type="entry name" value="P-loop containing nucleoside triphosphate hydrolases"/>
    <property type="match status" value="1"/>
</dbReference>
<sequence>MKLIIDNFAKIEHADILVDGITVIAGENNTGKSTVGKVLFSLFNSIAGIEGQIVNQRLKEIEDICYILVKNNYIEKIENNSVEKEISMVAKHIAFTITNELDLKTFLGDNSYNKNDITFTIKKVLKYSNIKYSEIDEFNQMIDETADKIISIFNLPNQAIISEVLTRYFNSVFYKQINSLNNENKNAILELEIKKKCINLVFSNNECTEFSADIPILNKAVYIDNPFIIDTLSSTGELNTIDDYLKNLLIKNNKADIMDGIFESVLAKEKLKEVYQTLQTVVDGQIIKNQHGFALQNDGFSEPVNFNNLSAGLKSFVIIKMLLEKGVLKEKDVLVLDEPEIHLHPQWQVAYAELIVLLQKSFDLSIIIATHSPYFLDAINLFSVKHGIDKKVNYYLSSMENNKVNMEIVTDNIDLIYKKMVSPVQLLDTLRHQLNNE</sequence>
<dbReference type="OrthoDB" id="9801813at2"/>
<dbReference type="PANTHER" id="PTHR43581:SF2">
    <property type="entry name" value="EXCINUCLEASE ATPASE SUBUNIT"/>
    <property type="match status" value="1"/>
</dbReference>
<organism evidence="2 3">
    <name type="scientific">Ruminiclostridium herbifermentans</name>
    <dbReference type="NCBI Taxonomy" id="2488810"/>
    <lineage>
        <taxon>Bacteria</taxon>
        <taxon>Bacillati</taxon>
        <taxon>Bacillota</taxon>
        <taxon>Clostridia</taxon>
        <taxon>Eubacteriales</taxon>
        <taxon>Oscillospiraceae</taxon>
        <taxon>Ruminiclostridium</taxon>
    </lineage>
</organism>